<dbReference type="PhylomeDB" id="A0A0A2LBG0"/>
<organism evidence="2 3">
    <name type="scientific">Penicillium italicum</name>
    <name type="common">Blue mold</name>
    <dbReference type="NCBI Taxonomy" id="40296"/>
    <lineage>
        <taxon>Eukaryota</taxon>
        <taxon>Fungi</taxon>
        <taxon>Dikarya</taxon>
        <taxon>Ascomycota</taxon>
        <taxon>Pezizomycotina</taxon>
        <taxon>Eurotiomycetes</taxon>
        <taxon>Eurotiomycetidae</taxon>
        <taxon>Eurotiales</taxon>
        <taxon>Aspergillaceae</taxon>
        <taxon>Penicillium</taxon>
    </lineage>
</organism>
<gene>
    <name evidence="2" type="ORF">PITC_088000</name>
</gene>
<dbReference type="Proteomes" id="UP000030104">
    <property type="component" value="Unassembled WGS sequence"/>
</dbReference>
<evidence type="ECO:0000313" key="2">
    <source>
        <dbReference type="EMBL" id="KGO76521.1"/>
    </source>
</evidence>
<reference evidence="2 3" key="1">
    <citation type="journal article" date="2015" name="Mol. Plant Microbe Interact.">
        <title>Genome, transcriptome, and functional analyses of Penicillium expansum provide new insights into secondary metabolism and pathogenicity.</title>
        <authorList>
            <person name="Ballester A.R."/>
            <person name="Marcet-Houben M."/>
            <person name="Levin E."/>
            <person name="Sela N."/>
            <person name="Selma-Lazaro C."/>
            <person name="Carmona L."/>
            <person name="Wisniewski M."/>
            <person name="Droby S."/>
            <person name="Gonzalez-Candelas L."/>
            <person name="Gabaldon T."/>
        </authorList>
    </citation>
    <scope>NUCLEOTIDE SEQUENCE [LARGE SCALE GENOMIC DNA]</scope>
    <source>
        <strain evidence="2 3">PHI-1</strain>
    </source>
</reference>
<dbReference type="AlphaFoldDB" id="A0A0A2LBG0"/>
<evidence type="ECO:0000313" key="3">
    <source>
        <dbReference type="Proteomes" id="UP000030104"/>
    </source>
</evidence>
<comment type="caution">
    <text evidence="2">The sequence shown here is derived from an EMBL/GenBank/DDBJ whole genome shotgun (WGS) entry which is preliminary data.</text>
</comment>
<dbReference type="EMBL" id="JQGA01000243">
    <property type="protein sequence ID" value="KGO76521.1"/>
    <property type="molecule type" value="Genomic_DNA"/>
</dbReference>
<proteinExistence type="predicted"/>
<keyword evidence="3" id="KW-1185">Reference proteome</keyword>
<feature type="region of interest" description="Disordered" evidence="1">
    <location>
        <begin position="38"/>
        <end position="61"/>
    </location>
</feature>
<accession>A0A0A2LBG0</accession>
<dbReference type="OrthoDB" id="4368551at2759"/>
<feature type="compositionally biased region" description="Polar residues" evidence="1">
    <location>
        <begin position="7"/>
        <end position="20"/>
    </location>
</feature>
<dbReference type="HOGENOM" id="CLU_2923367_0_0_1"/>
<protein>
    <submittedName>
        <fullName evidence="2">Uncharacterized protein</fullName>
    </submittedName>
</protein>
<sequence>MRKSRQTSKTTSVEIQNDSKRANNQVWAKEVLFDPMLGGIEDKKGISETSSKERTTSLELT</sequence>
<name>A0A0A2LBG0_PENIT</name>
<feature type="region of interest" description="Disordered" evidence="1">
    <location>
        <begin position="1"/>
        <end position="20"/>
    </location>
</feature>
<evidence type="ECO:0000256" key="1">
    <source>
        <dbReference type="SAM" id="MobiDB-lite"/>
    </source>
</evidence>
<feature type="compositionally biased region" description="Basic and acidic residues" evidence="1">
    <location>
        <begin position="40"/>
        <end position="61"/>
    </location>
</feature>